<protein>
    <submittedName>
        <fullName evidence="1">Uncharacterized protein</fullName>
    </submittedName>
</protein>
<dbReference type="AlphaFoldDB" id="A0A0A2WKR1"/>
<organism evidence="1 2">
    <name type="scientific">Lysobacter dokdonensis DS-58</name>
    <dbReference type="NCBI Taxonomy" id="1300345"/>
    <lineage>
        <taxon>Bacteria</taxon>
        <taxon>Pseudomonadati</taxon>
        <taxon>Pseudomonadota</taxon>
        <taxon>Gammaproteobacteria</taxon>
        <taxon>Lysobacterales</taxon>
        <taxon>Lysobacteraceae</taxon>
        <taxon>Noviluteimonas</taxon>
    </lineage>
</organism>
<proteinExistence type="predicted"/>
<gene>
    <name evidence="1" type="ORF">LF41_1301</name>
</gene>
<reference evidence="1 2" key="1">
    <citation type="submission" date="2014-09" db="EMBL/GenBank/DDBJ databases">
        <title>Genome sequences of Lysobacter dokdonensis DS-58.</title>
        <authorList>
            <person name="Kim J.F."/>
            <person name="Kwak M.-J."/>
        </authorList>
    </citation>
    <scope>NUCLEOTIDE SEQUENCE [LARGE SCALE GENOMIC DNA]</scope>
    <source>
        <strain evidence="1 2">DS-58</strain>
    </source>
</reference>
<keyword evidence="2" id="KW-1185">Reference proteome</keyword>
<dbReference type="PATRIC" id="fig|1300345.3.peg.601"/>
<name>A0A0A2WKR1_9GAMM</name>
<dbReference type="Proteomes" id="UP000030518">
    <property type="component" value="Unassembled WGS sequence"/>
</dbReference>
<dbReference type="EMBL" id="JRKJ01000002">
    <property type="protein sequence ID" value="KGQ20761.1"/>
    <property type="molecule type" value="Genomic_DNA"/>
</dbReference>
<sequence>MNYNISLAEPGRSITDIFDRFASGNDNDIAMACAPQILGQIGVEK</sequence>
<accession>A0A0A2WKR1</accession>
<comment type="caution">
    <text evidence="1">The sequence shown here is derived from an EMBL/GenBank/DDBJ whole genome shotgun (WGS) entry which is preliminary data.</text>
</comment>
<evidence type="ECO:0000313" key="2">
    <source>
        <dbReference type="Proteomes" id="UP000030518"/>
    </source>
</evidence>
<evidence type="ECO:0000313" key="1">
    <source>
        <dbReference type="EMBL" id="KGQ20761.1"/>
    </source>
</evidence>